<evidence type="ECO:0000256" key="4">
    <source>
        <dbReference type="ARBA" id="ARBA00021948"/>
    </source>
</evidence>
<protein>
    <recommendedName>
        <fullName evidence="4">Probable 2-phosphosulfolactate phosphatase</fullName>
        <ecNumber evidence="3">3.1.3.71</ecNumber>
    </recommendedName>
</protein>
<dbReference type="GO" id="GO:0050532">
    <property type="term" value="F:2-phosphosulfolactate phosphatase activity"/>
    <property type="evidence" value="ECO:0007669"/>
    <property type="project" value="UniProtKB-EC"/>
</dbReference>
<dbReference type="GO" id="GO:0050545">
    <property type="term" value="F:sulfopyruvate decarboxylase activity"/>
    <property type="evidence" value="ECO:0007669"/>
    <property type="project" value="TreeGrafter"/>
</dbReference>
<dbReference type="AlphaFoldDB" id="A0A411YD37"/>
<evidence type="ECO:0000256" key="2">
    <source>
        <dbReference type="ARBA" id="ARBA00009997"/>
    </source>
</evidence>
<dbReference type="Proteomes" id="UP000291469">
    <property type="component" value="Chromosome"/>
</dbReference>
<keyword evidence="5" id="KW-0378">Hydrolase</keyword>
<proteinExistence type="inferred from homology"/>
<dbReference type="Gene3D" id="3.90.1560.10">
    <property type="entry name" value="ComB-like"/>
    <property type="match status" value="1"/>
</dbReference>
<evidence type="ECO:0000313" key="9">
    <source>
        <dbReference type="Proteomes" id="UP000291469"/>
    </source>
</evidence>
<comment type="similarity">
    <text evidence="2">Belongs to the ComB family.</text>
</comment>
<dbReference type="EMBL" id="CP036402">
    <property type="protein sequence ID" value="QBI19086.1"/>
    <property type="molecule type" value="Genomic_DNA"/>
</dbReference>
<accession>A0A411YD37</accession>
<evidence type="ECO:0000313" key="8">
    <source>
        <dbReference type="EMBL" id="QBI19086.1"/>
    </source>
</evidence>
<name>A0A411YD37_9ACTN</name>
<keyword evidence="6" id="KW-0460">Magnesium</keyword>
<evidence type="ECO:0000256" key="6">
    <source>
        <dbReference type="ARBA" id="ARBA00022842"/>
    </source>
</evidence>
<dbReference type="OrthoDB" id="3293539at2"/>
<dbReference type="KEGG" id="erz:ER308_05700"/>
<dbReference type="PANTHER" id="PTHR37311">
    <property type="entry name" value="2-PHOSPHOSULFOLACTATE PHOSPHATASE-RELATED"/>
    <property type="match status" value="1"/>
</dbReference>
<evidence type="ECO:0000256" key="7">
    <source>
        <dbReference type="ARBA" id="ARBA00033711"/>
    </source>
</evidence>
<dbReference type="Pfam" id="PF04029">
    <property type="entry name" value="2-ph_phosp"/>
    <property type="match status" value="1"/>
</dbReference>
<evidence type="ECO:0000256" key="3">
    <source>
        <dbReference type="ARBA" id="ARBA00012953"/>
    </source>
</evidence>
<reference evidence="8 9" key="1">
    <citation type="submission" date="2019-01" db="EMBL/GenBank/DDBJ databases">
        <title>Egibacter rhizosphaerae EGI 80759T.</title>
        <authorList>
            <person name="Chen D.-D."/>
            <person name="Tian Y."/>
            <person name="Jiao J.-Y."/>
            <person name="Zhang X.-T."/>
            <person name="Zhang Y.-G."/>
            <person name="Zhang Y."/>
            <person name="Xiao M."/>
            <person name="Shu W.-S."/>
            <person name="Li W.-J."/>
        </authorList>
    </citation>
    <scope>NUCLEOTIDE SEQUENCE [LARGE SCALE GENOMIC DNA]</scope>
    <source>
        <strain evidence="8 9">EGI 80759</strain>
    </source>
</reference>
<organism evidence="8 9">
    <name type="scientific">Egibacter rhizosphaerae</name>
    <dbReference type="NCBI Taxonomy" id="1670831"/>
    <lineage>
        <taxon>Bacteria</taxon>
        <taxon>Bacillati</taxon>
        <taxon>Actinomycetota</taxon>
        <taxon>Nitriliruptoria</taxon>
        <taxon>Egibacterales</taxon>
        <taxon>Egibacteraceae</taxon>
        <taxon>Egibacter</taxon>
    </lineage>
</organism>
<sequence>MEIVHRTLADVDRAEGLVVVVDVLRAFTTGALALAAGAREIVCVATVEEALAERDRRPGSLAMGEVGGRPVEGLDLGNSPSELDRARDRIDLTDRTIVQRTSAGTQGVVGAGHGADALFAASFVCAGATLRAVHALAPREVTFVATGVDDRDGDEDLACAEYLAAGLSGDEPDPGPFLERVRASDAARPFLHDPDPDFPAADVAIATRLDTVDTALWADLTGEHPVLRRAD</sequence>
<dbReference type="SUPFAM" id="SSF142823">
    <property type="entry name" value="ComB-like"/>
    <property type="match status" value="1"/>
</dbReference>
<evidence type="ECO:0000256" key="1">
    <source>
        <dbReference type="ARBA" id="ARBA00001946"/>
    </source>
</evidence>
<comment type="catalytic activity">
    <reaction evidence="7">
        <text>(2R)-O-phospho-3-sulfolactate + H2O = (2R)-3-sulfolactate + phosphate</text>
        <dbReference type="Rhea" id="RHEA:23416"/>
        <dbReference type="ChEBI" id="CHEBI:15377"/>
        <dbReference type="ChEBI" id="CHEBI:15597"/>
        <dbReference type="ChEBI" id="CHEBI:43474"/>
        <dbReference type="ChEBI" id="CHEBI:58738"/>
        <dbReference type="EC" id="3.1.3.71"/>
    </reaction>
</comment>
<gene>
    <name evidence="8" type="ORF">ER308_05700</name>
</gene>
<dbReference type="InterPro" id="IPR036702">
    <property type="entry name" value="ComB-like_sf"/>
</dbReference>
<comment type="cofactor">
    <cofactor evidence="1">
        <name>Mg(2+)</name>
        <dbReference type="ChEBI" id="CHEBI:18420"/>
    </cofactor>
</comment>
<dbReference type="InterPro" id="IPR005238">
    <property type="entry name" value="ComB-like"/>
</dbReference>
<dbReference type="RefSeq" id="WP_131154083.1">
    <property type="nucleotide sequence ID" value="NZ_CP036402.1"/>
</dbReference>
<keyword evidence="9" id="KW-1185">Reference proteome</keyword>
<dbReference type="GO" id="GO:0000287">
    <property type="term" value="F:magnesium ion binding"/>
    <property type="evidence" value="ECO:0007669"/>
    <property type="project" value="InterPro"/>
</dbReference>
<evidence type="ECO:0000256" key="5">
    <source>
        <dbReference type="ARBA" id="ARBA00022801"/>
    </source>
</evidence>
<dbReference type="PANTHER" id="PTHR37311:SF1">
    <property type="entry name" value="2-PHOSPHOSULFOLACTATE PHOSPHATASE-RELATED"/>
    <property type="match status" value="1"/>
</dbReference>
<dbReference type="EC" id="3.1.3.71" evidence="3"/>